<reference evidence="3" key="1">
    <citation type="submission" date="2022-11" db="EMBL/GenBank/DDBJ databases">
        <authorList>
            <person name="Morgan W.R."/>
            <person name="Tartar A."/>
        </authorList>
    </citation>
    <scope>NUCLEOTIDE SEQUENCE</scope>
    <source>
        <strain evidence="3">ARSEF 373</strain>
    </source>
</reference>
<dbReference type="Pfam" id="PF15862">
    <property type="entry name" value="Coilin_N"/>
    <property type="match status" value="1"/>
</dbReference>
<dbReference type="AlphaFoldDB" id="A0AAV2YGI2"/>
<dbReference type="Proteomes" id="UP001146120">
    <property type="component" value="Unassembled WGS sequence"/>
</dbReference>
<protein>
    <recommendedName>
        <fullName evidence="2">Coilin N-terminal domain-containing protein</fullName>
    </recommendedName>
</protein>
<accession>A0AAV2YGI2</accession>
<evidence type="ECO:0000259" key="2">
    <source>
        <dbReference type="Pfam" id="PF15862"/>
    </source>
</evidence>
<dbReference type="GO" id="GO:0000387">
    <property type="term" value="P:spliceosomal snRNP assembly"/>
    <property type="evidence" value="ECO:0007669"/>
    <property type="project" value="TreeGrafter"/>
</dbReference>
<sequence>MASLVFDGPVAQHLVTERGFAACWYLVPSYLKCVGDLVHELLTEFALQTRCRTGLTLLLDQVLLLPHQHISIVRDNDTLTVQCAARRVQWSRWDGAEDDGADAADAKSLKRKHRDGRQGRDGKSVVSDKRDRKKRKQQVDSGSEDSSSGTRAGQRLGQLRSGVRYRSFLDGSDDASSDNSDESSSEDDVRKRSRRAKKVNVAVPVRHIESTMSASSSSSDESDSESDSSNSSSSSSSSDDDEPVKAPSVVKSKPMTKETGKATSVQAVARHVRFDGEGEAVAPAEDSSSPNECVPSDLARYGPNAPVERPSRRETRQHTRTETQKQPRHGNHQDNRMHPDRQQRQNETKRKTHPKGEMWKRPYEVVASIHDDTATYPTTEASAIQVDDVIAYKTLSLCEETWQPIVSPWQCGQVTVMDGAALSLNVHALIYRNNSSSVQWSPKQGTETTVDLSTISELRFLSGPTHAAAATKAA</sequence>
<evidence type="ECO:0000256" key="1">
    <source>
        <dbReference type="SAM" id="MobiDB-lite"/>
    </source>
</evidence>
<dbReference type="InterPro" id="IPR031722">
    <property type="entry name" value="Coilin_N"/>
</dbReference>
<keyword evidence="4" id="KW-1185">Reference proteome</keyword>
<evidence type="ECO:0000313" key="3">
    <source>
        <dbReference type="EMBL" id="DAZ93018.1"/>
    </source>
</evidence>
<feature type="domain" description="Coilin N-terminal" evidence="2">
    <location>
        <begin position="3"/>
        <end position="138"/>
    </location>
</feature>
<dbReference type="GO" id="GO:0015030">
    <property type="term" value="C:Cajal body"/>
    <property type="evidence" value="ECO:0007669"/>
    <property type="project" value="TreeGrafter"/>
</dbReference>
<comment type="caution">
    <text evidence="3">The sequence shown here is derived from an EMBL/GenBank/DDBJ whole genome shotgun (WGS) entry which is preliminary data.</text>
</comment>
<dbReference type="GO" id="GO:0030620">
    <property type="term" value="F:U2 snRNA binding"/>
    <property type="evidence" value="ECO:0007669"/>
    <property type="project" value="TreeGrafter"/>
</dbReference>
<dbReference type="PANTHER" id="PTHR15197:SF0">
    <property type="entry name" value="COILIN"/>
    <property type="match status" value="1"/>
</dbReference>
<gene>
    <name evidence="3" type="ORF">N0F65_011311</name>
</gene>
<name>A0AAV2YGI2_9STRA</name>
<organism evidence="3 4">
    <name type="scientific">Lagenidium giganteum</name>
    <dbReference type="NCBI Taxonomy" id="4803"/>
    <lineage>
        <taxon>Eukaryota</taxon>
        <taxon>Sar</taxon>
        <taxon>Stramenopiles</taxon>
        <taxon>Oomycota</taxon>
        <taxon>Peronosporomycetes</taxon>
        <taxon>Pythiales</taxon>
        <taxon>Pythiaceae</taxon>
    </lineage>
</organism>
<dbReference type="EMBL" id="DAKRPA010000354">
    <property type="protein sequence ID" value="DAZ93018.1"/>
    <property type="molecule type" value="Genomic_DNA"/>
</dbReference>
<evidence type="ECO:0000313" key="4">
    <source>
        <dbReference type="Proteomes" id="UP001146120"/>
    </source>
</evidence>
<feature type="compositionally biased region" description="Basic and acidic residues" evidence="1">
    <location>
        <begin position="116"/>
        <end position="130"/>
    </location>
</feature>
<feature type="compositionally biased region" description="Acidic residues" evidence="1">
    <location>
        <begin position="171"/>
        <end position="186"/>
    </location>
</feature>
<feature type="compositionally biased region" description="Basic and acidic residues" evidence="1">
    <location>
        <begin position="309"/>
        <end position="361"/>
    </location>
</feature>
<dbReference type="PANTHER" id="PTHR15197">
    <property type="entry name" value="COILIN P80"/>
    <property type="match status" value="1"/>
</dbReference>
<dbReference type="GO" id="GO:0030619">
    <property type="term" value="F:U1 snRNA binding"/>
    <property type="evidence" value="ECO:0007669"/>
    <property type="project" value="TreeGrafter"/>
</dbReference>
<proteinExistence type="predicted"/>
<feature type="region of interest" description="Disordered" evidence="1">
    <location>
        <begin position="96"/>
        <end position="267"/>
    </location>
</feature>
<reference evidence="3" key="2">
    <citation type="journal article" date="2023" name="Microbiol Resour">
        <title>Decontamination and Annotation of the Draft Genome Sequence of the Oomycete Lagenidium giganteum ARSEF 373.</title>
        <authorList>
            <person name="Morgan W.R."/>
            <person name="Tartar A."/>
        </authorList>
    </citation>
    <scope>NUCLEOTIDE SEQUENCE</scope>
    <source>
        <strain evidence="3">ARSEF 373</strain>
    </source>
</reference>
<feature type="region of interest" description="Disordered" evidence="1">
    <location>
        <begin position="279"/>
        <end position="361"/>
    </location>
</feature>
<dbReference type="InterPro" id="IPR024822">
    <property type="entry name" value="Coilin"/>
</dbReference>
<feature type="compositionally biased region" description="Low complexity" evidence="1">
    <location>
        <begin position="227"/>
        <end position="237"/>
    </location>
</feature>